<dbReference type="EMBL" id="HG806470">
    <property type="protein sequence ID" value="CDW58987.1"/>
    <property type="molecule type" value="Genomic_DNA"/>
</dbReference>
<dbReference type="OrthoDB" id="10250282at2759"/>
<protein>
    <submittedName>
        <fullName evidence="11">MttA Hcf106 and CN hydrolase domain containing pr otein</fullName>
    </submittedName>
</protein>
<keyword evidence="2" id="KW-0813">Transport</keyword>
<dbReference type="FunFam" id="1.20.5.3310:FF:000001">
    <property type="entry name" value="Probable Sec-independent protein translocase protein TatE"/>
    <property type="match status" value="1"/>
</dbReference>
<dbReference type="GO" id="GO:0022857">
    <property type="term" value="F:transmembrane transporter activity"/>
    <property type="evidence" value="ECO:0007669"/>
    <property type="project" value="UniProtKB-ARBA"/>
</dbReference>
<evidence type="ECO:0000256" key="8">
    <source>
        <dbReference type="ARBA" id="ARBA00023010"/>
    </source>
</evidence>
<dbReference type="GO" id="GO:0043953">
    <property type="term" value="P:protein transport by the Tat complex"/>
    <property type="evidence" value="ECO:0007669"/>
    <property type="project" value="InterPro"/>
</dbReference>
<dbReference type="Proteomes" id="UP000030665">
    <property type="component" value="Unassembled WGS sequence"/>
</dbReference>
<dbReference type="PROSITE" id="PS01227">
    <property type="entry name" value="UPF0012"/>
    <property type="match status" value="1"/>
</dbReference>
<dbReference type="AlphaFoldDB" id="A0A077ZF16"/>
<keyword evidence="6" id="KW-0653">Protein transport</keyword>
<dbReference type="InterPro" id="IPR006312">
    <property type="entry name" value="TatA/E"/>
</dbReference>
<dbReference type="InterPro" id="IPR001110">
    <property type="entry name" value="UPF0012_CS"/>
</dbReference>
<keyword evidence="12" id="KW-1185">Reference proteome</keyword>
<dbReference type="Gene3D" id="1.20.5.3310">
    <property type="match status" value="1"/>
</dbReference>
<evidence type="ECO:0000256" key="7">
    <source>
        <dbReference type="ARBA" id="ARBA00022989"/>
    </source>
</evidence>
<evidence type="ECO:0000259" key="10">
    <source>
        <dbReference type="PROSITE" id="PS50263"/>
    </source>
</evidence>
<dbReference type="InterPro" id="IPR003369">
    <property type="entry name" value="TatA/B/E"/>
</dbReference>
<dbReference type="Pfam" id="PF02416">
    <property type="entry name" value="TatA_B_E"/>
    <property type="match status" value="1"/>
</dbReference>
<dbReference type="NCBIfam" id="TIGR01411">
    <property type="entry name" value="tatAE"/>
    <property type="match status" value="1"/>
</dbReference>
<keyword evidence="8" id="KW-0811">Translocation</keyword>
<evidence type="ECO:0000256" key="9">
    <source>
        <dbReference type="ARBA" id="ARBA00023136"/>
    </source>
</evidence>
<dbReference type="GO" id="GO:0032991">
    <property type="term" value="C:protein-containing complex"/>
    <property type="evidence" value="ECO:0007669"/>
    <property type="project" value="UniProtKB-ARBA"/>
</dbReference>
<dbReference type="InterPro" id="IPR024905">
    <property type="entry name" value="TatE"/>
</dbReference>
<feature type="domain" description="CN hydrolase" evidence="10">
    <location>
        <begin position="1"/>
        <end position="238"/>
    </location>
</feature>
<dbReference type="STRING" id="36087.A0A077ZF16"/>
<dbReference type="GO" id="GO:0016787">
    <property type="term" value="F:hydrolase activity"/>
    <property type="evidence" value="ECO:0007669"/>
    <property type="project" value="UniProtKB-KW"/>
</dbReference>
<dbReference type="NCBIfam" id="NF002448">
    <property type="entry name" value="PRK01614.1"/>
    <property type="match status" value="1"/>
</dbReference>
<evidence type="ECO:0000256" key="2">
    <source>
        <dbReference type="ARBA" id="ARBA00022448"/>
    </source>
</evidence>
<gene>
    <name evidence="11" type="ORF">TTRE_0000731601</name>
</gene>
<evidence type="ECO:0000256" key="6">
    <source>
        <dbReference type="ARBA" id="ARBA00022927"/>
    </source>
</evidence>
<dbReference type="Gene3D" id="3.60.110.10">
    <property type="entry name" value="Carbon-nitrogen hydrolase"/>
    <property type="match status" value="1"/>
</dbReference>
<sequence>MLVAAGQFAVTSVWEKNAEICASLMAQAAENDVSLFVLPEALLARDDHDADLSVKSAQLLEGEFLGRLRRESKRNMMTTILTIHVPSTPGRAWNMLVALQAGNIVARYAKLHLYDAFAIQESRRVDAGNEIAPLLEVEGMKVGLMTCYDLRFPELALAQALQGAEILVLPAAWVRGPLKEHHWSTLLAARALDTTCYMVAAGECGNKNIGQSRIIDPFGVTIAAASEMPALIMAEVTPERVRQKVSMGEISITKLLVVAALVVLLFGTKKLRTLGGDLGAAIKGFKKAMNDDDAAAKKGADVDLQAEKLSHKE</sequence>
<keyword evidence="3" id="KW-1003">Cell membrane</keyword>
<keyword evidence="7" id="KW-1133">Transmembrane helix</keyword>
<keyword evidence="11" id="KW-0378">Hydrolase</keyword>
<dbReference type="SUPFAM" id="SSF56317">
    <property type="entry name" value="Carbon-nitrogen hydrolase"/>
    <property type="match status" value="1"/>
</dbReference>
<dbReference type="PANTHER" id="PTHR23088:SF27">
    <property type="entry name" value="DEAMINATED GLUTATHIONE AMIDASE"/>
    <property type="match status" value="1"/>
</dbReference>
<name>A0A077ZF16_TRITR</name>
<dbReference type="InterPro" id="IPR003010">
    <property type="entry name" value="C-N_Hydrolase"/>
</dbReference>
<reference evidence="11" key="2">
    <citation type="submission" date="2014-03" db="EMBL/GenBank/DDBJ databases">
        <title>The whipworm genome and dual-species transcriptomics of an intimate host-pathogen interaction.</title>
        <authorList>
            <person name="Foth B.J."/>
            <person name="Tsai I.J."/>
            <person name="Reid A.J."/>
            <person name="Bancroft A.J."/>
            <person name="Nichol S."/>
            <person name="Tracey A."/>
            <person name="Holroyd N."/>
            <person name="Cotton J.A."/>
            <person name="Stanley E.J."/>
            <person name="Zarowiecki M."/>
            <person name="Liu J.Z."/>
            <person name="Huckvale T."/>
            <person name="Cooper P.J."/>
            <person name="Grencis R.K."/>
            <person name="Berriman M."/>
        </authorList>
    </citation>
    <scope>NUCLEOTIDE SEQUENCE [LARGE SCALE GENOMIC DNA]</scope>
</reference>
<keyword evidence="9" id="KW-0472">Membrane</keyword>
<dbReference type="GO" id="GO:0005886">
    <property type="term" value="C:plasma membrane"/>
    <property type="evidence" value="ECO:0007669"/>
    <property type="project" value="UniProtKB-ARBA"/>
</dbReference>
<reference evidence="11" key="1">
    <citation type="submission" date="2014-01" db="EMBL/GenBank/DDBJ databases">
        <authorList>
            <person name="Aslett M."/>
        </authorList>
    </citation>
    <scope>NUCLEOTIDE SEQUENCE</scope>
</reference>
<dbReference type="PANTHER" id="PTHR23088">
    <property type="entry name" value="NITRILASE-RELATED"/>
    <property type="match status" value="1"/>
</dbReference>
<dbReference type="CDD" id="cd07581">
    <property type="entry name" value="nitrilase_3"/>
    <property type="match status" value="1"/>
</dbReference>
<evidence type="ECO:0000256" key="1">
    <source>
        <dbReference type="ARBA" id="ARBA00004167"/>
    </source>
</evidence>
<evidence type="ECO:0000256" key="3">
    <source>
        <dbReference type="ARBA" id="ARBA00022475"/>
    </source>
</evidence>
<dbReference type="PROSITE" id="PS50263">
    <property type="entry name" value="CN_HYDROLASE"/>
    <property type="match status" value="1"/>
</dbReference>
<dbReference type="HAMAP" id="MF_00236">
    <property type="entry name" value="TatA_E"/>
    <property type="match status" value="1"/>
</dbReference>
<proteinExistence type="inferred from homology"/>
<organism evidence="11 12">
    <name type="scientific">Trichuris trichiura</name>
    <name type="common">Whipworm</name>
    <name type="synonym">Trichocephalus trichiurus</name>
    <dbReference type="NCBI Taxonomy" id="36087"/>
    <lineage>
        <taxon>Eukaryota</taxon>
        <taxon>Metazoa</taxon>
        <taxon>Ecdysozoa</taxon>
        <taxon>Nematoda</taxon>
        <taxon>Enoplea</taxon>
        <taxon>Dorylaimia</taxon>
        <taxon>Trichinellida</taxon>
        <taxon>Trichuridae</taxon>
        <taxon>Trichuris</taxon>
    </lineage>
</organism>
<evidence type="ECO:0000313" key="11">
    <source>
        <dbReference type="EMBL" id="CDW58987.1"/>
    </source>
</evidence>
<dbReference type="HAMAP" id="MF_00903">
    <property type="entry name" value="TatE"/>
    <property type="match status" value="1"/>
</dbReference>
<dbReference type="InterPro" id="IPR036526">
    <property type="entry name" value="C-N_Hydrolase_sf"/>
</dbReference>
<keyword evidence="5" id="KW-0812">Transmembrane</keyword>
<dbReference type="NCBIfam" id="NF002960">
    <property type="entry name" value="PRK03625.1"/>
    <property type="match status" value="1"/>
</dbReference>
<evidence type="ECO:0000313" key="12">
    <source>
        <dbReference type="Proteomes" id="UP000030665"/>
    </source>
</evidence>
<accession>A0A077ZF16</accession>
<comment type="subcellular location">
    <subcellularLocation>
        <location evidence="1">Membrane</location>
        <topology evidence="1">Single-pass membrane protein</topology>
    </subcellularLocation>
</comment>
<dbReference type="NCBIfam" id="NF033621">
    <property type="entry name" value="de_GSH_amidase"/>
    <property type="match status" value="1"/>
</dbReference>
<keyword evidence="4" id="KW-0997">Cell inner membrane</keyword>
<evidence type="ECO:0000256" key="5">
    <source>
        <dbReference type="ARBA" id="ARBA00022692"/>
    </source>
</evidence>
<dbReference type="InterPro" id="IPR047999">
    <property type="entry name" value="De_GSH_amidase"/>
</dbReference>
<dbReference type="Pfam" id="PF00795">
    <property type="entry name" value="CN_hydrolase"/>
    <property type="match status" value="1"/>
</dbReference>
<evidence type="ECO:0000256" key="4">
    <source>
        <dbReference type="ARBA" id="ARBA00022519"/>
    </source>
</evidence>